<dbReference type="RefSeq" id="WP_074758145.1">
    <property type="nucleotide sequence ID" value="NZ_FNCO01000021.1"/>
</dbReference>
<keyword evidence="2" id="KW-1185">Reference proteome</keyword>
<accession>A0A1G8QNK6</accession>
<dbReference type="AlphaFoldDB" id="A0A1G8QNK6"/>
<evidence type="ECO:0000313" key="2">
    <source>
        <dbReference type="Proteomes" id="UP000182894"/>
    </source>
</evidence>
<dbReference type="EMBL" id="FNCO01000021">
    <property type="protein sequence ID" value="SDJ06276.1"/>
    <property type="molecule type" value="Genomic_DNA"/>
</dbReference>
<protein>
    <submittedName>
        <fullName evidence="1">Uncharacterized protein</fullName>
    </submittedName>
</protein>
<dbReference type="Proteomes" id="UP000182894">
    <property type="component" value="Unassembled WGS sequence"/>
</dbReference>
<name>A0A1G8QNK6_9PSED</name>
<organism evidence="1 2">
    <name type="scientific">Pseudomonas abietaniphila</name>
    <dbReference type="NCBI Taxonomy" id="89065"/>
    <lineage>
        <taxon>Bacteria</taxon>
        <taxon>Pseudomonadati</taxon>
        <taxon>Pseudomonadota</taxon>
        <taxon>Gammaproteobacteria</taxon>
        <taxon>Pseudomonadales</taxon>
        <taxon>Pseudomonadaceae</taxon>
        <taxon>Pseudomonas</taxon>
    </lineage>
</organism>
<dbReference type="STRING" id="89065.SAMN05216605_12111"/>
<reference evidence="2" key="1">
    <citation type="submission" date="2016-10" db="EMBL/GenBank/DDBJ databases">
        <authorList>
            <person name="Varghese N."/>
            <person name="Submissions S."/>
        </authorList>
    </citation>
    <scope>NUCLEOTIDE SEQUENCE [LARGE SCALE GENOMIC DNA]</scope>
    <source>
        <strain evidence="2">ATCC 700689</strain>
    </source>
</reference>
<proteinExistence type="predicted"/>
<gene>
    <name evidence="1" type="ORF">SAMN05216605_12111</name>
</gene>
<sequence length="422" mass="44754">MNNAHAKVDHLRGGHTLLVDERGDGQELLIAGTIRAQIAAGGAVVIVGPSINDALLEAMIESSQLVGRGSDIMVVNPAKPATSHTYNPVLHTAPAKVASHVLNFIADQEAEGIQNPLITGALLEAIVSSLQLLGVPYSFLDLGMFVMKPDAITALADHMTIEHPSSSELQALTQAIGAFHDTEGGLSSDLLKEQFSGLAGSMCMMGSGRAGEVFNSYKPDVVLHEALSAGKIIYLAIPYVGRGSAAANLRRIVISNLSEAMDRISALPCSIPALAVFTDAGGCNAPAIEQLLSAEKEPIMNVWVSAGSLDDLGRESLDLRETCISKARSIVFFKPASLKSVDLYLKFLPQEDANQEARDRLLVLSSSEFVAVSAGHPLHWGDARTAMTLSSVRGAPVILERPVRHYHAPLSGADKFTQTMPV</sequence>
<evidence type="ECO:0000313" key="1">
    <source>
        <dbReference type="EMBL" id="SDJ06276.1"/>
    </source>
</evidence>
<dbReference type="OrthoDB" id="7817736at2"/>